<feature type="region of interest" description="Disordered" evidence="1">
    <location>
        <begin position="247"/>
        <end position="270"/>
    </location>
</feature>
<accession>A0ABT4I4K5</accession>
<protein>
    <submittedName>
        <fullName evidence="2">Uncharacterized protein</fullName>
    </submittedName>
</protein>
<dbReference type="Proteomes" id="UP001072034">
    <property type="component" value="Unassembled WGS sequence"/>
</dbReference>
<evidence type="ECO:0000313" key="2">
    <source>
        <dbReference type="EMBL" id="MCZ0856671.1"/>
    </source>
</evidence>
<gene>
    <name evidence="2" type="ORF">OHJ16_01220</name>
</gene>
<reference evidence="2" key="1">
    <citation type="submission" date="2022-10" db="EMBL/GenBank/DDBJ databases">
        <title>Genome sequence of Actinomyces israelii ATCC 10048.</title>
        <authorList>
            <person name="Watt R.M."/>
            <person name="Tong W.M."/>
        </authorList>
    </citation>
    <scope>NUCLEOTIDE SEQUENCE</scope>
    <source>
        <strain evidence="2">ATCC 10048</strain>
    </source>
</reference>
<sequence>MLVLTGSQPQAEAASDRDVLQAIELLEGLGPAPVLLLCRTGKDEHDARLVRAVLSRSAPGVLPLDEPETRFRVLAYCLCLLSRHALGQAPVVADALRTALRTRVVLTSVSRLTSPAPSVGQHLQSMLPGSRFELDLNRGRVVRLGSPTWTAPDKGRLAVWAADDESGRVTANLARLGLHREPLLPTSRRWPTKAWAEMTVLDADPSPLANEALARVARTTCPRCGLLATPAGCLMCGTWPYADAPRPAPASIAPDSMPPAFAPDPSKETR</sequence>
<comment type="caution">
    <text evidence="2">The sequence shown here is derived from an EMBL/GenBank/DDBJ whole genome shotgun (WGS) entry which is preliminary data.</text>
</comment>
<evidence type="ECO:0000313" key="3">
    <source>
        <dbReference type="Proteomes" id="UP001072034"/>
    </source>
</evidence>
<proteinExistence type="predicted"/>
<keyword evidence="3" id="KW-1185">Reference proteome</keyword>
<dbReference type="EMBL" id="JAPTMY010000002">
    <property type="protein sequence ID" value="MCZ0856671.1"/>
    <property type="molecule type" value="Genomic_DNA"/>
</dbReference>
<evidence type="ECO:0000256" key="1">
    <source>
        <dbReference type="SAM" id="MobiDB-lite"/>
    </source>
</evidence>
<organism evidence="2 3">
    <name type="scientific">Actinomyces israelii</name>
    <dbReference type="NCBI Taxonomy" id="1659"/>
    <lineage>
        <taxon>Bacteria</taxon>
        <taxon>Bacillati</taxon>
        <taxon>Actinomycetota</taxon>
        <taxon>Actinomycetes</taxon>
        <taxon>Actinomycetales</taxon>
        <taxon>Actinomycetaceae</taxon>
        <taxon>Actinomyces</taxon>
    </lineage>
</organism>
<dbReference type="RefSeq" id="WP_268916399.1">
    <property type="nucleotide sequence ID" value="NZ_JAPTMY010000002.1"/>
</dbReference>
<name>A0ABT4I4K5_9ACTO</name>